<feature type="chain" id="PRO_5040886739" evidence="1">
    <location>
        <begin position="30"/>
        <end position="85"/>
    </location>
</feature>
<evidence type="ECO:0000313" key="3">
    <source>
        <dbReference type="Proteomes" id="UP001149074"/>
    </source>
</evidence>
<protein>
    <submittedName>
        <fullName evidence="2">Uncharacterized protein</fullName>
    </submittedName>
</protein>
<comment type="caution">
    <text evidence="2">The sequence shown here is derived from an EMBL/GenBank/DDBJ whole genome shotgun (WGS) entry which is preliminary data.</text>
</comment>
<reference evidence="2" key="2">
    <citation type="journal article" date="2023" name="IMA Fungus">
        <title>Comparative genomic study of the Penicillium genus elucidates a diverse pangenome and 15 lateral gene transfer events.</title>
        <authorList>
            <person name="Petersen C."/>
            <person name="Sorensen T."/>
            <person name="Nielsen M.R."/>
            <person name="Sondergaard T.E."/>
            <person name="Sorensen J.L."/>
            <person name="Fitzpatrick D.A."/>
            <person name="Frisvad J.C."/>
            <person name="Nielsen K.L."/>
        </authorList>
    </citation>
    <scope>NUCLEOTIDE SEQUENCE</scope>
    <source>
        <strain evidence="2">IBT 30761</strain>
    </source>
</reference>
<evidence type="ECO:0000256" key="1">
    <source>
        <dbReference type="SAM" id="SignalP"/>
    </source>
</evidence>
<feature type="signal peptide" evidence="1">
    <location>
        <begin position="1"/>
        <end position="29"/>
    </location>
</feature>
<dbReference type="RefSeq" id="XP_056477780.1">
    <property type="nucleotide sequence ID" value="XM_056614808.1"/>
</dbReference>
<keyword evidence="3" id="KW-1185">Reference proteome</keyword>
<accession>A0A9W9G070</accession>
<dbReference type="AlphaFoldDB" id="A0A9W9G070"/>
<keyword evidence="1" id="KW-0732">Signal</keyword>
<name>A0A9W9G070_9EURO</name>
<reference evidence="2" key="1">
    <citation type="submission" date="2022-11" db="EMBL/GenBank/DDBJ databases">
        <authorList>
            <person name="Petersen C."/>
        </authorList>
    </citation>
    <scope>NUCLEOTIDE SEQUENCE</scope>
    <source>
        <strain evidence="2">IBT 30761</strain>
    </source>
</reference>
<dbReference type="EMBL" id="JAPQKI010000003">
    <property type="protein sequence ID" value="KAJ5109669.1"/>
    <property type="molecule type" value="Genomic_DNA"/>
</dbReference>
<dbReference type="Proteomes" id="UP001149074">
    <property type="component" value="Unassembled WGS sequence"/>
</dbReference>
<sequence>MSGNVCVAQLAPFCYLLLLLLSSILEALASRQGSLNTYAYIGYLRSSYIVKGASTYPDADALDPLCLGSLFNTDSRDLNGETGNS</sequence>
<proteinExistence type="predicted"/>
<dbReference type="GeneID" id="81353787"/>
<evidence type="ECO:0000313" key="2">
    <source>
        <dbReference type="EMBL" id="KAJ5109669.1"/>
    </source>
</evidence>
<organism evidence="2 3">
    <name type="scientific">Penicillium argentinense</name>
    <dbReference type="NCBI Taxonomy" id="1131581"/>
    <lineage>
        <taxon>Eukaryota</taxon>
        <taxon>Fungi</taxon>
        <taxon>Dikarya</taxon>
        <taxon>Ascomycota</taxon>
        <taxon>Pezizomycotina</taxon>
        <taxon>Eurotiomycetes</taxon>
        <taxon>Eurotiomycetidae</taxon>
        <taxon>Eurotiales</taxon>
        <taxon>Aspergillaceae</taxon>
        <taxon>Penicillium</taxon>
    </lineage>
</organism>
<gene>
    <name evidence="2" type="ORF">N7532_002314</name>
</gene>